<organism evidence="2 3">
    <name type="scientific">Austropuccinia psidii MF-1</name>
    <dbReference type="NCBI Taxonomy" id="1389203"/>
    <lineage>
        <taxon>Eukaryota</taxon>
        <taxon>Fungi</taxon>
        <taxon>Dikarya</taxon>
        <taxon>Basidiomycota</taxon>
        <taxon>Pucciniomycotina</taxon>
        <taxon>Pucciniomycetes</taxon>
        <taxon>Pucciniales</taxon>
        <taxon>Sphaerophragmiaceae</taxon>
        <taxon>Austropuccinia</taxon>
    </lineage>
</organism>
<gene>
    <name evidence="2" type="ORF">O181_059245</name>
</gene>
<evidence type="ECO:0000313" key="3">
    <source>
        <dbReference type="Proteomes" id="UP000765509"/>
    </source>
</evidence>
<keyword evidence="3" id="KW-1185">Reference proteome</keyword>
<comment type="caution">
    <text evidence="2">The sequence shown here is derived from an EMBL/GenBank/DDBJ whole genome shotgun (WGS) entry which is preliminary data.</text>
</comment>
<dbReference type="AlphaFoldDB" id="A0A9Q3EI36"/>
<evidence type="ECO:0000313" key="2">
    <source>
        <dbReference type="EMBL" id="MBW0519530.1"/>
    </source>
</evidence>
<accession>A0A9Q3EI36</accession>
<proteinExistence type="predicted"/>
<protein>
    <submittedName>
        <fullName evidence="2">Uncharacterized protein</fullName>
    </submittedName>
</protein>
<name>A0A9Q3EI36_9BASI</name>
<dbReference type="Proteomes" id="UP000765509">
    <property type="component" value="Unassembled WGS sequence"/>
</dbReference>
<dbReference type="EMBL" id="AVOT02027458">
    <property type="protein sequence ID" value="MBW0519530.1"/>
    <property type="molecule type" value="Genomic_DNA"/>
</dbReference>
<evidence type="ECO:0000256" key="1">
    <source>
        <dbReference type="SAM" id="MobiDB-lite"/>
    </source>
</evidence>
<feature type="region of interest" description="Disordered" evidence="1">
    <location>
        <begin position="78"/>
        <end position="98"/>
    </location>
</feature>
<reference evidence="2" key="1">
    <citation type="submission" date="2021-03" db="EMBL/GenBank/DDBJ databases">
        <title>Draft genome sequence of rust myrtle Austropuccinia psidii MF-1, a brazilian biotype.</title>
        <authorList>
            <person name="Quecine M.C."/>
            <person name="Pachon D.M.R."/>
            <person name="Bonatelli M.L."/>
            <person name="Correr F.H."/>
            <person name="Franceschini L.M."/>
            <person name="Leite T.F."/>
            <person name="Margarido G.R.A."/>
            <person name="Almeida C.A."/>
            <person name="Ferrarezi J.A."/>
            <person name="Labate C.A."/>
        </authorList>
    </citation>
    <scope>NUCLEOTIDE SEQUENCE</scope>
    <source>
        <strain evidence="2">MF-1</strain>
    </source>
</reference>
<sequence>MIITKGWNPTRQFRLLEVRANRIRENQATIQALQWLPTIPKQQISGQESPFFTLSGSFQEKTRTQGQKQDLFSPKVERVRPNDPETVGPGERSTQEPELVVNNSRIRSLLNRNITPTQIEHNAVPSKSNLNSAALWLQMSQFAEQTQKQFAELEASHERMKTLTSSMDKMVKNLQGGHAQLSKASEETSRTLNIVFEEQDHSKRDRDCLDQDINKLFNVYHNMKPKPQGHVMDSPYHQDDIKPDSMWMNKARSPSQYQDGDNMSYSEKEVLKQLPEASSWAKSSGTREYDHMELIDYIDGLFIDVPSIPDYWITARINKAFKGHASIWLSG</sequence>